<comment type="similarity">
    <text evidence="1">Belongs to the importin alpha family.</text>
</comment>
<keyword evidence="2" id="KW-0813">Transport</keyword>
<feature type="repeat" description="ARM" evidence="4">
    <location>
        <begin position="252"/>
        <end position="282"/>
    </location>
</feature>
<dbReference type="PANTHER" id="PTHR23316">
    <property type="entry name" value="IMPORTIN ALPHA"/>
    <property type="match status" value="1"/>
</dbReference>
<keyword evidence="6" id="KW-1185">Reference proteome</keyword>
<dbReference type="SUPFAM" id="SSF48371">
    <property type="entry name" value="ARM repeat"/>
    <property type="match status" value="1"/>
</dbReference>
<dbReference type="InterPro" id="IPR011989">
    <property type="entry name" value="ARM-like"/>
</dbReference>
<evidence type="ECO:0000256" key="1">
    <source>
        <dbReference type="ARBA" id="ARBA00010394"/>
    </source>
</evidence>
<accession>A0A1E7FST7</accession>
<dbReference type="InParanoid" id="A0A1E7FST7"/>
<dbReference type="OrthoDB" id="35810at2759"/>
<dbReference type="InterPro" id="IPR016024">
    <property type="entry name" value="ARM-type_fold"/>
</dbReference>
<sequence length="325" mass="34921">AIPTLISLLSSSNKEVYEQSMWILGSIAVGDSPGTSSSGGSSSNSSHDLSREKSVSARDVILAAGVMNQLLRCLEAHPDNLSLQRIGSWTLSNLVEGIFQQQSHGKGGGVMRRLLRMADSEVLSYTCWTLSHLCDGPSSHIAEVVTTKIESKAPKGGLVPRLVELLLHPSWRVTKPALRTIGNIVCAECSDDSNQVGTTTDYTEVILECGAVPRLKELVMHNNREIQKEACWTLSNIAAGTVDQIQAVIDSGAIPPLVKLVRNKKTDQEVRSEACWVVLNATSCGSDSQIEVLVDEGCVSVLGVLLSEASMVMMALEGLERVLQV</sequence>
<protein>
    <submittedName>
        <fullName evidence="5">ARM repeat-containing protein</fullName>
    </submittedName>
</protein>
<evidence type="ECO:0000256" key="4">
    <source>
        <dbReference type="PROSITE-ProRule" id="PRU00259"/>
    </source>
</evidence>
<dbReference type="Gene3D" id="1.25.10.10">
    <property type="entry name" value="Leucine-rich Repeat Variant"/>
    <property type="match status" value="1"/>
</dbReference>
<name>A0A1E7FST7_9STRA</name>
<dbReference type="PROSITE" id="PS50176">
    <property type="entry name" value="ARM_REPEAT"/>
    <property type="match status" value="2"/>
</dbReference>
<evidence type="ECO:0000256" key="2">
    <source>
        <dbReference type="ARBA" id="ARBA00022448"/>
    </source>
</evidence>
<evidence type="ECO:0000256" key="3">
    <source>
        <dbReference type="ARBA" id="ARBA00022927"/>
    </source>
</evidence>
<keyword evidence="3" id="KW-0653">Protein transport</keyword>
<evidence type="ECO:0000313" key="5">
    <source>
        <dbReference type="EMBL" id="OEU21208.1"/>
    </source>
</evidence>
<reference evidence="5 6" key="1">
    <citation type="submission" date="2016-09" db="EMBL/GenBank/DDBJ databases">
        <title>Extensive genetic diversity and differential bi-allelic expression allows diatom success in the polar Southern Ocean.</title>
        <authorList>
            <consortium name="DOE Joint Genome Institute"/>
            <person name="Mock T."/>
            <person name="Otillar R.P."/>
            <person name="Strauss J."/>
            <person name="Dupont C."/>
            <person name="Frickenhaus S."/>
            <person name="Maumus F."/>
            <person name="Mcmullan M."/>
            <person name="Sanges R."/>
            <person name="Schmutz J."/>
            <person name="Toseland A."/>
            <person name="Valas R."/>
            <person name="Veluchamy A."/>
            <person name="Ward B.J."/>
            <person name="Allen A."/>
            <person name="Barry K."/>
            <person name="Falciatore A."/>
            <person name="Ferrante M."/>
            <person name="Fortunato A.E."/>
            <person name="Gloeckner G."/>
            <person name="Gruber A."/>
            <person name="Hipkin R."/>
            <person name="Janech M."/>
            <person name="Kroth P."/>
            <person name="Leese F."/>
            <person name="Lindquist E."/>
            <person name="Lyon B.R."/>
            <person name="Martin J."/>
            <person name="Mayer C."/>
            <person name="Parker M."/>
            <person name="Quesneville H."/>
            <person name="Raymond J."/>
            <person name="Uhlig C."/>
            <person name="Valentin K.U."/>
            <person name="Worden A.Z."/>
            <person name="Armbrust E.V."/>
            <person name="Bowler C."/>
            <person name="Green B."/>
            <person name="Moulton V."/>
            <person name="Van Oosterhout C."/>
            <person name="Grigoriev I."/>
        </authorList>
    </citation>
    <scope>NUCLEOTIDE SEQUENCE [LARGE SCALE GENOMIC DNA]</scope>
    <source>
        <strain evidence="5 6">CCMP1102</strain>
    </source>
</reference>
<proteinExistence type="inferred from homology"/>
<dbReference type="AlphaFoldDB" id="A0A1E7FST7"/>
<dbReference type="KEGG" id="fcy:FRACYDRAFT_140783"/>
<dbReference type="Pfam" id="PF00514">
    <property type="entry name" value="Arm"/>
    <property type="match status" value="2"/>
</dbReference>
<dbReference type="InterPro" id="IPR000225">
    <property type="entry name" value="Armadillo"/>
</dbReference>
<evidence type="ECO:0000313" key="6">
    <source>
        <dbReference type="Proteomes" id="UP000095751"/>
    </source>
</evidence>
<feature type="non-terminal residue" evidence="5">
    <location>
        <position position="325"/>
    </location>
</feature>
<dbReference type="Proteomes" id="UP000095751">
    <property type="component" value="Unassembled WGS sequence"/>
</dbReference>
<feature type="repeat" description="ARM" evidence="4">
    <location>
        <begin position="210"/>
        <end position="252"/>
    </location>
</feature>
<feature type="non-terminal residue" evidence="5">
    <location>
        <position position="1"/>
    </location>
</feature>
<gene>
    <name evidence="5" type="ORF">FRACYDRAFT_140783</name>
</gene>
<dbReference type="GO" id="GO:0015031">
    <property type="term" value="P:protein transport"/>
    <property type="evidence" value="ECO:0007669"/>
    <property type="project" value="UniProtKB-KW"/>
</dbReference>
<dbReference type="SMART" id="SM00185">
    <property type="entry name" value="ARM"/>
    <property type="match status" value="5"/>
</dbReference>
<dbReference type="EMBL" id="KV784354">
    <property type="protein sequence ID" value="OEU21208.1"/>
    <property type="molecule type" value="Genomic_DNA"/>
</dbReference>
<organism evidence="5 6">
    <name type="scientific">Fragilariopsis cylindrus CCMP1102</name>
    <dbReference type="NCBI Taxonomy" id="635003"/>
    <lineage>
        <taxon>Eukaryota</taxon>
        <taxon>Sar</taxon>
        <taxon>Stramenopiles</taxon>
        <taxon>Ochrophyta</taxon>
        <taxon>Bacillariophyta</taxon>
        <taxon>Bacillariophyceae</taxon>
        <taxon>Bacillariophycidae</taxon>
        <taxon>Bacillariales</taxon>
        <taxon>Bacillariaceae</taxon>
        <taxon>Fragilariopsis</taxon>
    </lineage>
</organism>